<evidence type="ECO:0000256" key="1">
    <source>
        <dbReference type="SAM" id="SignalP"/>
    </source>
</evidence>
<keyword evidence="1" id="KW-0732">Signal</keyword>
<reference evidence="2 3" key="1">
    <citation type="submission" date="2020-09" db="EMBL/GenBank/DDBJ databases">
        <title>Echinicola sp. CAU 1574 isolated from sand of Sido Beach.</title>
        <authorList>
            <person name="Kim W."/>
        </authorList>
    </citation>
    <scope>NUCLEOTIDE SEQUENCE [LARGE SCALE GENOMIC DNA]</scope>
    <source>
        <strain evidence="2 3">CAU 1574</strain>
    </source>
</reference>
<dbReference type="EMBL" id="JACYTQ010000002">
    <property type="protein sequence ID" value="MBD8488831.1"/>
    <property type="molecule type" value="Genomic_DNA"/>
</dbReference>
<evidence type="ECO:0000313" key="3">
    <source>
        <dbReference type="Proteomes" id="UP000647133"/>
    </source>
</evidence>
<proteinExistence type="predicted"/>
<comment type="caution">
    <text evidence="2">The sequence shown here is derived from an EMBL/GenBank/DDBJ whole genome shotgun (WGS) entry which is preliminary data.</text>
</comment>
<dbReference type="PROSITE" id="PS51257">
    <property type="entry name" value="PROKAR_LIPOPROTEIN"/>
    <property type="match status" value="1"/>
</dbReference>
<organism evidence="2 3">
    <name type="scientific">Echinicola arenosa</name>
    <dbReference type="NCBI Taxonomy" id="2774144"/>
    <lineage>
        <taxon>Bacteria</taxon>
        <taxon>Pseudomonadati</taxon>
        <taxon>Bacteroidota</taxon>
        <taxon>Cytophagia</taxon>
        <taxon>Cytophagales</taxon>
        <taxon>Cyclobacteriaceae</taxon>
        <taxon>Echinicola</taxon>
    </lineage>
</organism>
<keyword evidence="3" id="KW-1185">Reference proteome</keyword>
<feature type="chain" id="PRO_5045441150" description="DUF4625 domain-containing protein" evidence="1">
    <location>
        <begin position="19"/>
        <end position="125"/>
    </location>
</feature>
<protein>
    <recommendedName>
        <fullName evidence="4">DUF4625 domain-containing protein</fullName>
    </recommendedName>
</protein>
<dbReference type="Proteomes" id="UP000647133">
    <property type="component" value="Unassembled WGS sequence"/>
</dbReference>
<accession>A0ABR9AJ50</accession>
<sequence length="125" mass="14394">MKKSLLLFFCFFIFISCTDDTEPNSVNIRLRNVSSYDFKNIVINTGTGNVELGDVDANHTSSYRSYEFAYRYAYIKVEIDGDTYVIQPIDFVGETPLKNGKYTYQIDANDSEERHGKLSLNFIKD</sequence>
<evidence type="ECO:0008006" key="4">
    <source>
        <dbReference type="Google" id="ProtNLM"/>
    </source>
</evidence>
<feature type="signal peptide" evidence="1">
    <location>
        <begin position="1"/>
        <end position="18"/>
    </location>
</feature>
<gene>
    <name evidence="2" type="ORF">IFO69_08755</name>
</gene>
<evidence type="ECO:0000313" key="2">
    <source>
        <dbReference type="EMBL" id="MBD8488831.1"/>
    </source>
</evidence>
<dbReference type="RefSeq" id="WP_192009680.1">
    <property type="nucleotide sequence ID" value="NZ_JACYTQ010000002.1"/>
</dbReference>
<name>A0ABR9AJ50_9BACT</name>